<dbReference type="Proteomes" id="UP000036313">
    <property type="component" value="Unassembled WGS sequence"/>
</dbReference>
<sequence>MTYGETYGDSTRSLKAIAAEHVPGDPVGPVPVPAAAYHLGADEDDALDSYGRRHNPTWRQLESALATLEGAAAAVAFGSGMAAITSVLRAVTEPGSTLVVPADGYYQVRAYATEYLAPRGVTVVQATCAQMCEAARDADVVLAETPSNPGLDVADLHRLAMQCRPRGALLVVDNTTATPLGQQPLALGADLVVASATKALSGHHDLLAGYVAGNRADVIERLQRERLLAGPILGAFEAWLVLRGLGTLGLRFERQCQNAAAVAMMLRSHPAVTAVRYPGLPDDPSHAIATRQMRRFGGIVSVELADADAVHDLVRRSALLVGATSFGGVHTSVDRRARWGDPVSPGFARISCGIEDTDDLLADIDSALAGAGR</sequence>
<dbReference type="InterPro" id="IPR015421">
    <property type="entry name" value="PyrdxlP-dep_Trfase_major"/>
</dbReference>
<reference evidence="7 8" key="1">
    <citation type="journal article" date="2015" name="Genome Biol. Evol.">
        <title>Characterization of Three Mycobacterium spp. with Potential Use in Bioremediation by Genome Sequencing and Comparative Genomics.</title>
        <authorList>
            <person name="Das S."/>
            <person name="Pettersson B.M."/>
            <person name="Behra P.R."/>
            <person name="Ramesh M."/>
            <person name="Dasgupta S."/>
            <person name="Bhattacharya A."/>
            <person name="Kirsebom L.A."/>
        </authorList>
    </citation>
    <scope>NUCLEOTIDE SEQUENCE [LARGE SCALE GENOMIC DNA]</scope>
    <source>
        <strain evidence="7 8">DSM 44075</strain>
    </source>
</reference>
<feature type="modified residue" description="N6-(pyridoxal phosphate)lysine" evidence="5">
    <location>
        <position position="198"/>
    </location>
</feature>
<keyword evidence="3 5" id="KW-0663">Pyridoxal phosphate</keyword>
<dbReference type="GO" id="GO:0019343">
    <property type="term" value="P:cysteine biosynthetic process via cystathionine"/>
    <property type="evidence" value="ECO:0007669"/>
    <property type="project" value="TreeGrafter"/>
</dbReference>
<protein>
    <submittedName>
        <fullName evidence="7">Cystathionine beta-lyase</fullName>
        <ecNumber evidence="7">4.4.1.8</ecNumber>
    </submittedName>
</protein>
<gene>
    <name evidence="7" type="primary">metC</name>
    <name evidence="7" type="ORF">MOBUDSM44075_05352</name>
</gene>
<dbReference type="AlphaFoldDB" id="A0A0J6VBP0"/>
<dbReference type="InterPro" id="IPR000277">
    <property type="entry name" value="Cys/Met-Metab_PyrdxlP-dep_enz"/>
</dbReference>
<proteinExistence type="inferred from homology"/>
<dbReference type="GO" id="GO:0009086">
    <property type="term" value="P:methionine biosynthetic process"/>
    <property type="evidence" value="ECO:0007669"/>
    <property type="project" value="UniProtKB-KW"/>
</dbReference>
<organism evidence="7 8">
    <name type="scientific">Mycolicibacterium obuense</name>
    <dbReference type="NCBI Taxonomy" id="1807"/>
    <lineage>
        <taxon>Bacteria</taxon>
        <taxon>Bacillati</taxon>
        <taxon>Actinomycetota</taxon>
        <taxon>Actinomycetes</taxon>
        <taxon>Mycobacteriales</taxon>
        <taxon>Mycobacteriaceae</taxon>
        <taxon>Mycolicibacterium</taxon>
    </lineage>
</organism>
<evidence type="ECO:0000256" key="2">
    <source>
        <dbReference type="ARBA" id="ARBA00011881"/>
    </source>
</evidence>
<comment type="subunit">
    <text evidence="2">Homotetramer.</text>
</comment>
<evidence type="ECO:0000256" key="5">
    <source>
        <dbReference type="PIRSR" id="PIRSR001434-2"/>
    </source>
</evidence>
<dbReference type="GO" id="GO:0005737">
    <property type="term" value="C:cytoplasm"/>
    <property type="evidence" value="ECO:0007669"/>
    <property type="project" value="TreeGrafter"/>
</dbReference>
<dbReference type="RefSeq" id="WP_048425293.1">
    <property type="nucleotide sequence ID" value="NZ_JYNU01000058.1"/>
</dbReference>
<name>A0A0J6VBP0_9MYCO</name>
<keyword evidence="4" id="KW-0028">Amino-acid biosynthesis</keyword>
<keyword evidence="7" id="KW-0456">Lyase</keyword>
<dbReference type="InterPro" id="IPR015422">
    <property type="entry name" value="PyrdxlP-dep_Trfase_small"/>
</dbReference>
<comment type="caution">
    <text evidence="7">The sequence shown here is derived from an EMBL/GenBank/DDBJ whole genome shotgun (WGS) entry which is preliminary data.</text>
</comment>
<accession>A0A0J6VBP0</accession>
<dbReference type="NCBIfam" id="NF005758">
    <property type="entry name" value="PRK07582.1"/>
    <property type="match status" value="1"/>
</dbReference>
<evidence type="ECO:0000313" key="7">
    <source>
        <dbReference type="EMBL" id="KMO68350.1"/>
    </source>
</evidence>
<comment type="cofactor">
    <cofactor evidence="1 6">
        <name>pyridoxal 5'-phosphate</name>
        <dbReference type="ChEBI" id="CHEBI:597326"/>
    </cofactor>
</comment>
<keyword evidence="4" id="KW-0486">Methionine biosynthesis</keyword>
<evidence type="ECO:0000256" key="6">
    <source>
        <dbReference type="RuleBase" id="RU362118"/>
    </source>
</evidence>
<dbReference type="GO" id="GO:0019346">
    <property type="term" value="P:transsulfuration"/>
    <property type="evidence" value="ECO:0007669"/>
    <property type="project" value="InterPro"/>
</dbReference>
<dbReference type="PANTHER" id="PTHR11808">
    <property type="entry name" value="TRANS-SULFURATION ENZYME FAMILY MEMBER"/>
    <property type="match status" value="1"/>
</dbReference>
<dbReference type="Pfam" id="PF01053">
    <property type="entry name" value="Cys_Met_Meta_PP"/>
    <property type="match status" value="1"/>
</dbReference>
<dbReference type="PATRIC" id="fig|1807.14.peg.5394"/>
<dbReference type="GO" id="GO:0004123">
    <property type="term" value="F:cystathionine gamma-lyase activity"/>
    <property type="evidence" value="ECO:0007669"/>
    <property type="project" value="TreeGrafter"/>
</dbReference>
<evidence type="ECO:0000256" key="1">
    <source>
        <dbReference type="ARBA" id="ARBA00001933"/>
    </source>
</evidence>
<dbReference type="SUPFAM" id="SSF53383">
    <property type="entry name" value="PLP-dependent transferases"/>
    <property type="match status" value="1"/>
</dbReference>
<evidence type="ECO:0000313" key="8">
    <source>
        <dbReference type="Proteomes" id="UP000036313"/>
    </source>
</evidence>
<dbReference type="InterPro" id="IPR015424">
    <property type="entry name" value="PyrdxlP-dep_Trfase"/>
</dbReference>
<comment type="similarity">
    <text evidence="6">Belongs to the trans-sulfuration enzymes family.</text>
</comment>
<evidence type="ECO:0000256" key="3">
    <source>
        <dbReference type="ARBA" id="ARBA00022898"/>
    </source>
</evidence>
<dbReference type="Gene3D" id="3.40.640.10">
    <property type="entry name" value="Type I PLP-dependent aspartate aminotransferase-like (Major domain)"/>
    <property type="match status" value="1"/>
</dbReference>
<evidence type="ECO:0000256" key="4">
    <source>
        <dbReference type="ARBA" id="ARBA00023167"/>
    </source>
</evidence>
<dbReference type="GO" id="GO:0030170">
    <property type="term" value="F:pyridoxal phosphate binding"/>
    <property type="evidence" value="ECO:0007669"/>
    <property type="project" value="InterPro"/>
</dbReference>
<dbReference type="EMBL" id="JYNU01000058">
    <property type="protein sequence ID" value="KMO68350.1"/>
    <property type="molecule type" value="Genomic_DNA"/>
</dbReference>
<dbReference type="Gene3D" id="3.90.1150.10">
    <property type="entry name" value="Aspartate Aminotransferase, domain 1"/>
    <property type="match status" value="1"/>
</dbReference>
<dbReference type="EC" id="4.4.1.8" evidence="7"/>
<dbReference type="PIRSF" id="PIRSF001434">
    <property type="entry name" value="CGS"/>
    <property type="match status" value="1"/>
</dbReference>
<dbReference type="PANTHER" id="PTHR11808:SF85">
    <property type="entry name" value="CYSTATHIONINE GAMMA-LYASE-RELATED"/>
    <property type="match status" value="1"/>
</dbReference>